<protein>
    <submittedName>
        <fullName evidence="5">Glycosyltransferase family 2 protein</fullName>
    </submittedName>
</protein>
<keyword evidence="2" id="KW-0328">Glycosyltransferase</keyword>
<name>A0A4Z0FAF7_9GAMM</name>
<dbReference type="PANTHER" id="PTHR43179">
    <property type="entry name" value="RHAMNOSYLTRANSFERASE WBBL"/>
    <property type="match status" value="1"/>
</dbReference>
<dbReference type="OrthoDB" id="9771846at2"/>
<dbReference type="InterPro" id="IPR001173">
    <property type="entry name" value="Glyco_trans_2-like"/>
</dbReference>
<dbReference type="Proteomes" id="UP000297890">
    <property type="component" value="Unassembled WGS sequence"/>
</dbReference>
<comment type="caution">
    <text evidence="5">The sequence shown here is derived from an EMBL/GenBank/DDBJ whole genome shotgun (WGS) entry which is preliminary data.</text>
</comment>
<evidence type="ECO:0000313" key="6">
    <source>
        <dbReference type="Proteomes" id="UP000297890"/>
    </source>
</evidence>
<dbReference type="SUPFAM" id="SSF53448">
    <property type="entry name" value="Nucleotide-diphospho-sugar transferases"/>
    <property type="match status" value="1"/>
</dbReference>
<dbReference type="EMBL" id="SRIO01000008">
    <property type="protein sequence ID" value="TFZ82623.1"/>
    <property type="molecule type" value="Genomic_DNA"/>
</dbReference>
<dbReference type="Pfam" id="PF00535">
    <property type="entry name" value="Glycos_transf_2"/>
    <property type="match status" value="1"/>
</dbReference>
<keyword evidence="3 5" id="KW-0808">Transferase</keyword>
<dbReference type="CDD" id="cd04186">
    <property type="entry name" value="GT_2_like_c"/>
    <property type="match status" value="1"/>
</dbReference>
<evidence type="ECO:0000256" key="1">
    <source>
        <dbReference type="ARBA" id="ARBA00006739"/>
    </source>
</evidence>
<dbReference type="InterPro" id="IPR029044">
    <property type="entry name" value="Nucleotide-diphossugar_trans"/>
</dbReference>
<accession>A0A4Z0FAF7</accession>
<gene>
    <name evidence="5" type="ORF">E4680_07735</name>
</gene>
<comment type="similarity">
    <text evidence="1">Belongs to the glycosyltransferase 2 family.</text>
</comment>
<reference evidence="5 6" key="1">
    <citation type="journal article" date="2019" name="ISME J.">
        <title>Candidatus Macondimonas diazotrophica, a novel gammaproteobacterial genus dominating crude-oil-contaminated coastal sediments.</title>
        <authorList>
            <person name="Karthikeyan S."/>
            <person name="Konstantinidis K."/>
        </authorList>
    </citation>
    <scope>NUCLEOTIDE SEQUENCE [LARGE SCALE GENOMIC DNA]</scope>
    <source>
        <strain evidence="5 6">KTK01</strain>
    </source>
</reference>
<proteinExistence type="inferred from homology"/>
<dbReference type="AlphaFoldDB" id="A0A4Z0FAF7"/>
<evidence type="ECO:0000256" key="2">
    <source>
        <dbReference type="ARBA" id="ARBA00022676"/>
    </source>
</evidence>
<evidence type="ECO:0000313" key="5">
    <source>
        <dbReference type="EMBL" id="TFZ82623.1"/>
    </source>
</evidence>
<dbReference type="GO" id="GO:0016757">
    <property type="term" value="F:glycosyltransferase activity"/>
    <property type="evidence" value="ECO:0007669"/>
    <property type="project" value="UniProtKB-KW"/>
</dbReference>
<sequence length="310" mass="34423">MVIVNWNAGPQLRACLQAVAAADQTRFSLKRVVVVDNASTDDSLIDLPDDALPLLVVRNADNRGFGAACNQGARLCSADFLLFLNPDTQVEADALGRAVAHLCSTDGAPAGVCGAHLLDAHGRTHRHCARQATPRRLLAHLSGIDRLAPWTSGYLMRRWDHAESRTVDHVMGAFYLIRRPLFDALGGFDERFFVYLEDLDLSERVRQAGWAIHYRADVRVFHKGGGTSEQIKARRLYYSLNSRLRYARKHFNPLEAAGIWAGTLLLEPPLRLGQALARGSTDQASETLQAYRWLLRDLPACWHPPGTPVQ</sequence>
<dbReference type="Gene3D" id="3.90.550.10">
    <property type="entry name" value="Spore Coat Polysaccharide Biosynthesis Protein SpsA, Chain A"/>
    <property type="match status" value="1"/>
</dbReference>
<keyword evidence="6" id="KW-1185">Reference proteome</keyword>
<evidence type="ECO:0000259" key="4">
    <source>
        <dbReference type="Pfam" id="PF00535"/>
    </source>
</evidence>
<dbReference type="PANTHER" id="PTHR43179:SF12">
    <property type="entry name" value="GALACTOFURANOSYLTRANSFERASE GLFT2"/>
    <property type="match status" value="1"/>
</dbReference>
<organism evidence="5 6">
    <name type="scientific">Candidatus Macondimonas diazotrophica</name>
    <dbReference type="NCBI Taxonomy" id="2305248"/>
    <lineage>
        <taxon>Bacteria</taxon>
        <taxon>Pseudomonadati</taxon>
        <taxon>Pseudomonadota</taxon>
        <taxon>Gammaproteobacteria</taxon>
        <taxon>Chromatiales</taxon>
        <taxon>Ectothiorhodospiraceae</taxon>
        <taxon>Candidatus Macondimonas</taxon>
    </lineage>
</organism>
<feature type="domain" description="Glycosyltransferase 2-like" evidence="4">
    <location>
        <begin position="2"/>
        <end position="183"/>
    </location>
</feature>
<evidence type="ECO:0000256" key="3">
    <source>
        <dbReference type="ARBA" id="ARBA00022679"/>
    </source>
</evidence>